<keyword evidence="3" id="KW-1185">Reference proteome</keyword>
<proteinExistence type="predicted"/>
<dbReference type="Gene3D" id="1.10.260.40">
    <property type="entry name" value="lambda repressor-like DNA-binding domains"/>
    <property type="match status" value="1"/>
</dbReference>
<dbReference type="InterPro" id="IPR001387">
    <property type="entry name" value="Cro/C1-type_HTH"/>
</dbReference>
<evidence type="ECO:0000313" key="2">
    <source>
        <dbReference type="EMBL" id="MCZ8512013.1"/>
    </source>
</evidence>
<organism evidence="2 3">
    <name type="scientific">Paenibacillus gyeongsangnamensis</name>
    <dbReference type="NCBI Taxonomy" id="3388067"/>
    <lineage>
        <taxon>Bacteria</taxon>
        <taxon>Bacillati</taxon>
        <taxon>Bacillota</taxon>
        <taxon>Bacilli</taxon>
        <taxon>Bacillales</taxon>
        <taxon>Paenibacillaceae</taxon>
        <taxon>Paenibacillus</taxon>
    </lineage>
</organism>
<dbReference type="EMBL" id="JAQAGZ010000003">
    <property type="protein sequence ID" value="MCZ8512013.1"/>
    <property type="molecule type" value="Genomic_DNA"/>
</dbReference>
<comment type="caution">
    <text evidence="2">The sequence shown here is derived from an EMBL/GenBank/DDBJ whole genome shotgun (WGS) entry which is preliminary data.</text>
</comment>
<evidence type="ECO:0000313" key="3">
    <source>
        <dbReference type="Proteomes" id="UP001527882"/>
    </source>
</evidence>
<name>A0ABT4Q573_9BACL</name>
<reference evidence="2 3" key="1">
    <citation type="submission" date="2022-12" db="EMBL/GenBank/DDBJ databases">
        <title>Draft genome sequence of Paenibacillus sp. dW9.</title>
        <authorList>
            <person name="Choi E.-W."/>
            <person name="Kim D.-U."/>
        </authorList>
    </citation>
    <scope>NUCLEOTIDE SEQUENCE [LARGE SCALE GENOMIC DNA]</scope>
    <source>
        <strain evidence="3">dW9</strain>
    </source>
</reference>
<dbReference type="PROSITE" id="PS50943">
    <property type="entry name" value="HTH_CROC1"/>
    <property type="match status" value="1"/>
</dbReference>
<dbReference type="InterPro" id="IPR010982">
    <property type="entry name" value="Lambda_DNA-bd_dom_sf"/>
</dbReference>
<dbReference type="SUPFAM" id="SSF47413">
    <property type="entry name" value="lambda repressor-like DNA-binding domains"/>
    <property type="match status" value="1"/>
</dbReference>
<dbReference type="CDD" id="cd00093">
    <property type="entry name" value="HTH_XRE"/>
    <property type="match status" value="1"/>
</dbReference>
<sequence length="225" mass="25341">MNGLAQPISNFGKFLESLRGSMSLREAARKSGLSHAYIRDLELERNRSTNDKITPSPDTLKKLSAAYGYPYTELMIKAGHLMSGDIVPAASFTDVSIELTNVYFIEIGAKEITYHLEGNKLLRSIDSLIDFSTFLDKLEENEFKKMDTDLYVNFNQVRRYDDKRGRLYFDEMGKGVSVTISAIRQRKYHDLLIRKAAVNTNKSLEFSFGRSTGASSALSGPENNL</sequence>
<gene>
    <name evidence="2" type="ORF">O9H85_06150</name>
</gene>
<accession>A0ABT4Q573</accession>
<dbReference type="Gene3D" id="2.40.50.1020">
    <property type="entry name" value="LytTr DNA-binding domain"/>
    <property type="match status" value="1"/>
</dbReference>
<dbReference type="Pfam" id="PF01381">
    <property type="entry name" value="HTH_3"/>
    <property type="match status" value="1"/>
</dbReference>
<protein>
    <submittedName>
        <fullName evidence="2">Helix-turn-helix transcriptional regulator</fullName>
    </submittedName>
</protein>
<dbReference type="Proteomes" id="UP001527882">
    <property type="component" value="Unassembled WGS sequence"/>
</dbReference>
<feature type="domain" description="HTH cro/C1-type" evidence="1">
    <location>
        <begin position="22"/>
        <end position="74"/>
    </location>
</feature>
<dbReference type="SMART" id="SM00530">
    <property type="entry name" value="HTH_XRE"/>
    <property type="match status" value="1"/>
</dbReference>
<evidence type="ECO:0000259" key="1">
    <source>
        <dbReference type="PROSITE" id="PS50943"/>
    </source>
</evidence>